<dbReference type="STRING" id="1324352.OK18_12630"/>
<dbReference type="InterPro" id="IPR051785">
    <property type="entry name" value="MMCE/EMCE_epimerase"/>
</dbReference>
<dbReference type="KEGG" id="cgn:OK18_12630"/>
<protein>
    <submittedName>
        <fullName evidence="3">Glyoxalase</fullName>
    </submittedName>
</protein>
<evidence type="ECO:0000259" key="2">
    <source>
        <dbReference type="PROSITE" id="PS51819"/>
    </source>
</evidence>
<evidence type="ECO:0000313" key="3">
    <source>
        <dbReference type="EMBL" id="AKK73343.1"/>
    </source>
</evidence>
<proteinExistence type="predicted"/>
<dbReference type="PATRIC" id="fig|1324352.5.peg.2626"/>
<dbReference type="RefSeq" id="WP_053328210.1">
    <property type="nucleotide sequence ID" value="NZ_CP009928.1"/>
</dbReference>
<dbReference type="SUPFAM" id="SSF54593">
    <property type="entry name" value="Glyoxalase/Bleomycin resistance protein/Dihydroxybiphenyl dioxygenase"/>
    <property type="match status" value="1"/>
</dbReference>
<gene>
    <name evidence="3" type="ORF">OK18_12630</name>
</gene>
<dbReference type="Gene3D" id="3.10.180.10">
    <property type="entry name" value="2,3-Dihydroxybiphenyl 1,2-Dioxygenase, domain 1"/>
    <property type="match status" value="1"/>
</dbReference>
<dbReference type="InterPro" id="IPR037523">
    <property type="entry name" value="VOC_core"/>
</dbReference>
<evidence type="ECO:0000256" key="1">
    <source>
        <dbReference type="ARBA" id="ARBA00022723"/>
    </source>
</evidence>
<accession>A0A0G3M5P7</accession>
<dbReference type="GO" id="GO:0004493">
    <property type="term" value="F:methylmalonyl-CoA epimerase activity"/>
    <property type="evidence" value="ECO:0007669"/>
    <property type="project" value="TreeGrafter"/>
</dbReference>
<evidence type="ECO:0000313" key="4">
    <source>
        <dbReference type="Proteomes" id="UP000035213"/>
    </source>
</evidence>
<organism evidence="3 4">
    <name type="scientific">Chryseobacterium gallinarum</name>
    <dbReference type="NCBI Taxonomy" id="1324352"/>
    <lineage>
        <taxon>Bacteria</taxon>
        <taxon>Pseudomonadati</taxon>
        <taxon>Bacteroidota</taxon>
        <taxon>Flavobacteriia</taxon>
        <taxon>Flavobacteriales</taxon>
        <taxon>Weeksellaceae</taxon>
        <taxon>Chryseobacterium group</taxon>
        <taxon>Chryseobacterium</taxon>
    </lineage>
</organism>
<dbReference type="InterPro" id="IPR029068">
    <property type="entry name" value="Glyas_Bleomycin-R_OHBP_Dase"/>
</dbReference>
<dbReference type="GO" id="GO:0046491">
    <property type="term" value="P:L-methylmalonyl-CoA metabolic process"/>
    <property type="evidence" value="ECO:0007669"/>
    <property type="project" value="TreeGrafter"/>
</dbReference>
<dbReference type="Pfam" id="PF00903">
    <property type="entry name" value="Glyoxalase"/>
    <property type="match status" value="1"/>
</dbReference>
<dbReference type="PANTHER" id="PTHR43048">
    <property type="entry name" value="METHYLMALONYL-COA EPIMERASE"/>
    <property type="match status" value="1"/>
</dbReference>
<dbReference type="GO" id="GO:0046872">
    <property type="term" value="F:metal ion binding"/>
    <property type="evidence" value="ECO:0007669"/>
    <property type="project" value="UniProtKB-KW"/>
</dbReference>
<dbReference type="CDD" id="cd06587">
    <property type="entry name" value="VOC"/>
    <property type="match status" value="1"/>
</dbReference>
<dbReference type="Proteomes" id="UP000035213">
    <property type="component" value="Chromosome"/>
</dbReference>
<reference evidence="3 4" key="1">
    <citation type="submission" date="2014-11" db="EMBL/GenBank/DDBJ databases">
        <authorList>
            <person name="Park G.-S."/>
            <person name="Hong S.-J."/>
            <person name="Jung B.K."/>
            <person name="Khan A.R."/>
            <person name="Kwak Y."/>
            <person name="Shin J.-H."/>
        </authorList>
    </citation>
    <scope>NUCLEOTIDE SEQUENCE [LARGE SCALE GENOMIC DNA]</scope>
    <source>
        <strain evidence="3 4">DSM 27622</strain>
    </source>
</reference>
<dbReference type="PROSITE" id="PS51819">
    <property type="entry name" value="VOC"/>
    <property type="match status" value="1"/>
</dbReference>
<feature type="domain" description="VOC" evidence="2">
    <location>
        <begin position="10"/>
        <end position="153"/>
    </location>
</feature>
<dbReference type="AlphaFoldDB" id="A0A0G3M5P7"/>
<sequence>MENTTKGFTRANHVGITVKNLEKSIAFYEALTGTKVSNIDVIGGERMAKTQGLTDTKIKFANLRLDNLNLDILEYVIPESEQAAYSNNQISAMHLCFEVDNIDEAMQRLNEIGVEPDGEPIVFEEADGLKSGYGTAVAYFQDPDGTNLEIIAPQGPFKRKNP</sequence>
<dbReference type="PANTHER" id="PTHR43048:SF3">
    <property type="entry name" value="METHYLMALONYL-COA EPIMERASE, MITOCHONDRIAL"/>
    <property type="match status" value="1"/>
</dbReference>
<dbReference type="OrthoDB" id="9795618at2"/>
<dbReference type="InterPro" id="IPR004360">
    <property type="entry name" value="Glyas_Fos-R_dOase_dom"/>
</dbReference>
<keyword evidence="1" id="KW-0479">Metal-binding</keyword>
<name>A0A0G3M5P7_CHRGL</name>
<dbReference type="EMBL" id="CP009928">
    <property type="protein sequence ID" value="AKK73343.1"/>
    <property type="molecule type" value="Genomic_DNA"/>
</dbReference>